<dbReference type="EMBL" id="JAGZCZ010000001">
    <property type="protein sequence ID" value="MBS5518949.1"/>
    <property type="molecule type" value="Genomic_DNA"/>
</dbReference>
<evidence type="ECO:0000256" key="1">
    <source>
        <dbReference type="ARBA" id="ARBA00008950"/>
    </source>
</evidence>
<proteinExistence type="inferred from homology"/>
<dbReference type="InterPro" id="IPR041802">
    <property type="entry name" value="MPP_YfcE"/>
</dbReference>
<dbReference type="Pfam" id="PF12850">
    <property type="entry name" value="Metallophos_2"/>
    <property type="match status" value="1"/>
</dbReference>
<evidence type="ECO:0000256" key="2">
    <source>
        <dbReference type="RuleBase" id="RU362039"/>
    </source>
</evidence>
<sequence length="160" mass="17542">MRIGVISDTHGVKKAMDRVILDAGKVDLWLHAGDCSQDAPYLEAKTGVPVYAVCGNCDVYEDRGPVELVTKLEGTTLAMVHGNRYVSRSRWDNLIYWGQEKNAQVVVFGHIHIPVNEVIDGILVINPGSAAKPRGGVPTYGILTLEKGRAPFFEVRELAK</sequence>
<evidence type="ECO:0000313" key="4">
    <source>
        <dbReference type="EMBL" id="MBS5518949.1"/>
    </source>
</evidence>
<dbReference type="GO" id="GO:0016787">
    <property type="term" value="F:hydrolase activity"/>
    <property type="evidence" value="ECO:0007669"/>
    <property type="project" value="UniProtKB-UniRule"/>
</dbReference>
<dbReference type="GO" id="GO:0046872">
    <property type="term" value="F:metal ion binding"/>
    <property type="evidence" value="ECO:0007669"/>
    <property type="project" value="UniProtKB-KW"/>
</dbReference>
<evidence type="ECO:0000313" key="5">
    <source>
        <dbReference type="Proteomes" id="UP000754226"/>
    </source>
</evidence>
<accession>A0A943EF02</accession>
<dbReference type="InterPro" id="IPR024654">
    <property type="entry name" value="Calcineurin-like_PHP_lpxH"/>
</dbReference>
<dbReference type="EC" id="3.1.4.-" evidence="2"/>
<keyword evidence="2" id="KW-0479">Metal-binding</keyword>
<dbReference type="AlphaFoldDB" id="A0A943EF02"/>
<dbReference type="PANTHER" id="PTHR11124">
    <property type="entry name" value="VACUOLAR SORTING PROTEIN VPS29"/>
    <property type="match status" value="1"/>
</dbReference>
<dbReference type="Proteomes" id="UP000754226">
    <property type="component" value="Unassembled WGS sequence"/>
</dbReference>
<dbReference type="Gene3D" id="3.60.21.10">
    <property type="match status" value="1"/>
</dbReference>
<protein>
    <recommendedName>
        <fullName evidence="2">Phosphoesterase</fullName>
        <ecNumber evidence="2">3.1.4.-</ecNumber>
    </recommendedName>
</protein>
<comment type="caution">
    <text evidence="4">The sequence shown here is derived from an EMBL/GenBank/DDBJ whole genome shotgun (WGS) entry which is preliminary data.</text>
</comment>
<feature type="domain" description="Calcineurin-like phosphoesterase" evidence="3">
    <location>
        <begin position="1"/>
        <end position="147"/>
    </location>
</feature>
<organism evidence="4 5">
    <name type="scientific">Acidaminococcus intestini</name>
    <dbReference type="NCBI Taxonomy" id="187327"/>
    <lineage>
        <taxon>Bacteria</taxon>
        <taxon>Bacillati</taxon>
        <taxon>Bacillota</taxon>
        <taxon>Negativicutes</taxon>
        <taxon>Acidaminococcales</taxon>
        <taxon>Acidaminococcaceae</taxon>
        <taxon>Acidaminococcus</taxon>
    </lineage>
</organism>
<name>A0A943EF02_9FIRM</name>
<dbReference type="InterPro" id="IPR029052">
    <property type="entry name" value="Metallo-depent_PP-like"/>
</dbReference>
<comment type="similarity">
    <text evidence="1 2">Belongs to the metallophosphoesterase superfamily. YfcE family.</text>
</comment>
<evidence type="ECO:0000259" key="3">
    <source>
        <dbReference type="Pfam" id="PF12850"/>
    </source>
</evidence>
<comment type="cofactor">
    <cofactor evidence="2">
        <name>a divalent metal cation</name>
        <dbReference type="ChEBI" id="CHEBI:60240"/>
    </cofactor>
</comment>
<dbReference type="CDD" id="cd00841">
    <property type="entry name" value="MPP_YfcE"/>
    <property type="match status" value="1"/>
</dbReference>
<dbReference type="SUPFAM" id="SSF56300">
    <property type="entry name" value="Metallo-dependent phosphatases"/>
    <property type="match status" value="1"/>
</dbReference>
<reference evidence="4" key="1">
    <citation type="submission" date="2021-02" db="EMBL/GenBank/DDBJ databases">
        <title>Infant gut strain persistence is associated with maternal origin, phylogeny, and functional potential including surface adhesion and iron acquisition.</title>
        <authorList>
            <person name="Lou Y.C."/>
        </authorList>
    </citation>
    <scope>NUCLEOTIDE SEQUENCE</scope>
    <source>
        <strain evidence="4">L3_106_000M1_dasL3_106_000M1_concoct_15</strain>
    </source>
</reference>
<dbReference type="NCBIfam" id="TIGR00040">
    <property type="entry name" value="yfcE"/>
    <property type="match status" value="1"/>
</dbReference>
<gene>
    <name evidence="4" type="ORF">KHX13_01185</name>
</gene>
<dbReference type="InterPro" id="IPR000979">
    <property type="entry name" value="Phosphodiesterase_MJ0936/Vps29"/>
</dbReference>